<dbReference type="PANTHER" id="PTHR30589:SF0">
    <property type="entry name" value="PHOSPHATIDYLGLYCEROL--PROLIPOPROTEIN DIACYLGLYCERYL TRANSFERASE"/>
    <property type="match status" value="1"/>
</dbReference>
<keyword evidence="6 7" id="KW-0472">Membrane</keyword>
<feature type="transmembrane region" description="Helical" evidence="7">
    <location>
        <begin position="241"/>
        <end position="261"/>
    </location>
</feature>
<feature type="transmembrane region" description="Helical" evidence="7">
    <location>
        <begin position="124"/>
        <end position="143"/>
    </location>
</feature>
<dbReference type="GO" id="GO:0005886">
    <property type="term" value="C:plasma membrane"/>
    <property type="evidence" value="ECO:0007669"/>
    <property type="project" value="UniProtKB-SubCell"/>
</dbReference>
<comment type="function">
    <text evidence="7">Catalyzes the transfer of the diacylglyceryl group from phosphatidylglycerol to the sulfhydryl group of the N-terminal cysteine of a prolipoprotein, the first step in the formation of mature lipoproteins.</text>
</comment>
<gene>
    <name evidence="7 8" type="primary">lgt</name>
    <name evidence="8" type="ORF">G8759_16010</name>
</gene>
<keyword evidence="5 7" id="KW-1133">Transmembrane helix</keyword>
<comment type="pathway">
    <text evidence="7">Protein modification; lipoprotein biosynthesis (diacylglyceryl transfer).</text>
</comment>
<keyword evidence="4 7" id="KW-0812">Transmembrane</keyword>
<comment type="subcellular location">
    <subcellularLocation>
        <location evidence="7">Cell membrane</location>
        <topology evidence="7">Multi-pass membrane protein</topology>
    </subcellularLocation>
</comment>
<keyword evidence="8" id="KW-0449">Lipoprotein</keyword>
<dbReference type="EMBL" id="CP050063">
    <property type="protein sequence ID" value="QIP14010.1"/>
    <property type="molecule type" value="Genomic_DNA"/>
</dbReference>
<reference evidence="8 9" key="1">
    <citation type="submission" date="2020-03" db="EMBL/GenBank/DDBJ databases">
        <authorList>
            <person name="Kim M.K."/>
        </authorList>
    </citation>
    <scope>NUCLEOTIDE SEQUENCE [LARGE SCALE GENOMIC DNA]</scope>
    <source>
        <strain evidence="8 9">BT328</strain>
    </source>
</reference>
<keyword evidence="2 7" id="KW-1003">Cell membrane</keyword>
<keyword evidence="3 7" id="KW-0808">Transferase</keyword>
<dbReference type="Proteomes" id="UP000501802">
    <property type="component" value="Chromosome"/>
</dbReference>
<dbReference type="HAMAP" id="MF_01147">
    <property type="entry name" value="Lgt"/>
    <property type="match status" value="1"/>
</dbReference>
<feature type="transmembrane region" description="Helical" evidence="7">
    <location>
        <begin position="88"/>
        <end position="112"/>
    </location>
</feature>
<accession>A0A6G9ANN4</accession>
<feature type="transmembrane region" description="Helical" evidence="7">
    <location>
        <begin position="23"/>
        <end position="43"/>
    </location>
</feature>
<dbReference type="EC" id="2.5.1.145" evidence="7"/>
<feature type="binding site" evidence="7">
    <location>
        <position position="144"/>
    </location>
    <ligand>
        <name>a 1,2-diacyl-sn-glycero-3-phospho-(1'-sn-glycerol)</name>
        <dbReference type="ChEBI" id="CHEBI:64716"/>
    </ligand>
</feature>
<dbReference type="RefSeq" id="WP_167209640.1">
    <property type="nucleotide sequence ID" value="NZ_CP050063.1"/>
</dbReference>
<organism evidence="8 9">
    <name type="scientific">Spirosoma aureum</name>
    <dbReference type="NCBI Taxonomy" id="2692134"/>
    <lineage>
        <taxon>Bacteria</taxon>
        <taxon>Pseudomonadati</taxon>
        <taxon>Bacteroidota</taxon>
        <taxon>Cytophagia</taxon>
        <taxon>Cytophagales</taxon>
        <taxon>Cytophagaceae</taxon>
        <taxon>Spirosoma</taxon>
    </lineage>
</organism>
<comment type="similarity">
    <text evidence="1 7">Belongs to the Lgt family.</text>
</comment>
<evidence type="ECO:0000313" key="9">
    <source>
        <dbReference type="Proteomes" id="UP000501802"/>
    </source>
</evidence>
<feature type="transmembrane region" description="Helical" evidence="7">
    <location>
        <begin position="211"/>
        <end position="229"/>
    </location>
</feature>
<evidence type="ECO:0000256" key="1">
    <source>
        <dbReference type="ARBA" id="ARBA00007150"/>
    </source>
</evidence>
<comment type="catalytic activity">
    <reaction evidence="7">
        <text>L-cysteinyl-[prolipoprotein] + a 1,2-diacyl-sn-glycero-3-phospho-(1'-sn-glycerol) = an S-1,2-diacyl-sn-glyceryl-L-cysteinyl-[prolipoprotein] + sn-glycerol 1-phosphate + H(+)</text>
        <dbReference type="Rhea" id="RHEA:56712"/>
        <dbReference type="Rhea" id="RHEA-COMP:14679"/>
        <dbReference type="Rhea" id="RHEA-COMP:14680"/>
        <dbReference type="ChEBI" id="CHEBI:15378"/>
        <dbReference type="ChEBI" id="CHEBI:29950"/>
        <dbReference type="ChEBI" id="CHEBI:57685"/>
        <dbReference type="ChEBI" id="CHEBI:64716"/>
        <dbReference type="ChEBI" id="CHEBI:140658"/>
        <dbReference type="EC" id="2.5.1.145"/>
    </reaction>
</comment>
<evidence type="ECO:0000256" key="4">
    <source>
        <dbReference type="ARBA" id="ARBA00022692"/>
    </source>
</evidence>
<feature type="transmembrane region" description="Helical" evidence="7">
    <location>
        <begin position="182"/>
        <end position="199"/>
    </location>
</feature>
<evidence type="ECO:0000256" key="7">
    <source>
        <dbReference type="HAMAP-Rule" id="MF_01147"/>
    </source>
</evidence>
<dbReference type="NCBIfam" id="TIGR00544">
    <property type="entry name" value="lgt"/>
    <property type="match status" value="1"/>
</dbReference>
<sequence>MLQYIIWNIDPEIIRIGSWPLRWYGLCFAAGFLIGLQLMTFIFKTEKKPLSDTDPLFITMVVSTILGARLGHFLFYEPSLFLHNPLQIITPPFAGLASHGGIIGISIGLWLYTQRASSKTTGQTFLWITDRVCIIAALAGAFIRFGNLMNSEIVGKPTDVPWAFVFLQNQEFSQVARHPAQLYESLSYLVLFVMLIWYWRTYRTQSAPGTMLGISLVWVFGFRFLWEFFKENQVAFEDSMSLNMGQILSIPAVVVGLYLLLRNFIRPTLFVPVALVIQSTSLCYRCEHTSSLPDSSKDHQSSWSNDCDVPTVNKQACNIRHLQDHIVDLKQPDSKVNYII</sequence>
<dbReference type="Pfam" id="PF01790">
    <property type="entry name" value="LGT"/>
    <property type="match status" value="1"/>
</dbReference>
<evidence type="ECO:0000313" key="8">
    <source>
        <dbReference type="EMBL" id="QIP14010.1"/>
    </source>
</evidence>
<dbReference type="InterPro" id="IPR001640">
    <property type="entry name" value="Lgt"/>
</dbReference>
<protein>
    <recommendedName>
        <fullName evidence="7">Phosphatidylglycerol--prolipoprotein diacylglyceryl transferase</fullName>
        <ecNumber evidence="7">2.5.1.145</ecNumber>
    </recommendedName>
</protein>
<evidence type="ECO:0000256" key="2">
    <source>
        <dbReference type="ARBA" id="ARBA00022475"/>
    </source>
</evidence>
<name>A0A6G9ANN4_9BACT</name>
<keyword evidence="9" id="KW-1185">Reference proteome</keyword>
<proteinExistence type="inferred from homology"/>
<dbReference type="KEGG" id="spib:G8759_16010"/>
<evidence type="ECO:0000256" key="3">
    <source>
        <dbReference type="ARBA" id="ARBA00022679"/>
    </source>
</evidence>
<evidence type="ECO:0000256" key="5">
    <source>
        <dbReference type="ARBA" id="ARBA00022989"/>
    </source>
</evidence>
<dbReference type="PANTHER" id="PTHR30589">
    <property type="entry name" value="PROLIPOPROTEIN DIACYLGLYCERYL TRANSFERASE"/>
    <property type="match status" value="1"/>
</dbReference>
<dbReference type="UniPathway" id="UPA00664"/>
<evidence type="ECO:0000256" key="6">
    <source>
        <dbReference type="ARBA" id="ARBA00023136"/>
    </source>
</evidence>
<dbReference type="GO" id="GO:0042158">
    <property type="term" value="P:lipoprotein biosynthetic process"/>
    <property type="evidence" value="ECO:0007669"/>
    <property type="project" value="UniProtKB-UniRule"/>
</dbReference>
<dbReference type="GO" id="GO:0008961">
    <property type="term" value="F:phosphatidylglycerol-prolipoprotein diacylglyceryl transferase activity"/>
    <property type="evidence" value="ECO:0007669"/>
    <property type="project" value="UniProtKB-UniRule"/>
</dbReference>
<dbReference type="AlphaFoldDB" id="A0A6G9ANN4"/>